<evidence type="ECO:0000313" key="2">
    <source>
        <dbReference type="Proteomes" id="UP000247523"/>
    </source>
</evidence>
<gene>
    <name evidence="1" type="ORF">C8E03_102571</name>
</gene>
<proteinExistence type="predicted"/>
<sequence>MIMVVAKKQTLIEHVSNRKTIKMRRRGTHENQKSCNLCKGINRT</sequence>
<dbReference type="EMBL" id="QICS01000002">
    <property type="protein sequence ID" value="PXV93796.1"/>
    <property type="molecule type" value="Genomic_DNA"/>
</dbReference>
<name>A0A318ES15_9FIRM</name>
<comment type="caution">
    <text evidence="1">The sequence shown here is derived from an EMBL/GenBank/DDBJ whole genome shotgun (WGS) entry which is preliminary data.</text>
</comment>
<protein>
    <submittedName>
        <fullName evidence="1">Uncharacterized protein</fullName>
    </submittedName>
</protein>
<organism evidence="1 2">
    <name type="scientific">Lachnotalea glycerini</name>
    <dbReference type="NCBI Taxonomy" id="1763509"/>
    <lineage>
        <taxon>Bacteria</taxon>
        <taxon>Bacillati</taxon>
        <taxon>Bacillota</taxon>
        <taxon>Clostridia</taxon>
        <taxon>Lachnospirales</taxon>
        <taxon>Lachnospiraceae</taxon>
        <taxon>Lachnotalea</taxon>
    </lineage>
</organism>
<evidence type="ECO:0000313" key="1">
    <source>
        <dbReference type="EMBL" id="PXV93796.1"/>
    </source>
</evidence>
<dbReference type="Proteomes" id="UP000247523">
    <property type="component" value="Unassembled WGS sequence"/>
</dbReference>
<dbReference type="AlphaFoldDB" id="A0A318ES15"/>
<reference evidence="1 2" key="1">
    <citation type="submission" date="2018-05" db="EMBL/GenBank/DDBJ databases">
        <title>Genomic Encyclopedia of Type Strains, Phase IV (KMG-IV): sequencing the most valuable type-strain genomes for metagenomic binning, comparative biology and taxonomic classification.</title>
        <authorList>
            <person name="Goeker M."/>
        </authorList>
    </citation>
    <scope>NUCLEOTIDE SEQUENCE [LARGE SCALE GENOMIC DNA]</scope>
    <source>
        <strain evidence="1 2">DSM 28816</strain>
    </source>
</reference>
<accession>A0A318ES15</accession>